<evidence type="ECO:0000313" key="3">
    <source>
        <dbReference type="Proteomes" id="UP000249590"/>
    </source>
</evidence>
<dbReference type="RefSeq" id="WP_111348864.1">
    <property type="nucleotide sequence ID" value="NZ_QHHQ01000004.1"/>
</dbReference>
<name>A0A8B2NNL3_9HYPH</name>
<reference evidence="2 3" key="1">
    <citation type="submission" date="2018-05" db="EMBL/GenBank/DDBJ databases">
        <title>Acuticoccus sediminis sp. nov., isolated from deep-sea sediment of Indian Ocean.</title>
        <authorList>
            <person name="Liu X."/>
            <person name="Lai Q."/>
            <person name="Du Y."/>
            <person name="Sun F."/>
            <person name="Zhang X."/>
            <person name="Wang S."/>
            <person name="Shao Z."/>
        </authorList>
    </citation>
    <scope>NUCLEOTIDE SEQUENCE [LARGE SCALE GENOMIC DNA]</scope>
    <source>
        <strain evidence="2 3">PTG4-2</strain>
    </source>
</reference>
<organism evidence="2 3">
    <name type="scientific">Acuticoccus sediminis</name>
    <dbReference type="NCBI Taxonomy" id="2184697"/>
    <lineage>
        <taxon>Bacteria</taxon>
        <taxon>Pseudomonadati</taxon>
        <taxon>Pseudomonadota</taxon>
        <taxon>Alphaproteobacteria</taxon>
        <taxon>Hyphomicrobiales</taxon>
        <taxon>Amorphaceae</taxon>
        <taxon>Acuticoccus</taxon>
    </lineage>
</organism>
<dbReference type="AlphaFoldDB" id="A0A8B2NNL3"/>
<evidence type="ECO:0000313" key="2">
    <source>
        <dbReference type="EMBL" id="RAI00201.1"/>
    </source>
</evidence>
<sequence length="65" mass="6624">MTQQSDKPAGATRRDALKLVGLGAPAVAAATVAGAAPAEATTETPETTGLRKTAHVSKYLETARF</sequence>
<comment type="caution">
    <text evidence="2">The sequence shown here is derived from an EMBL/GenBank/DDBJ whole genome shotgun (WGS) entry which is preliminary data.</text>
</comment>
<dbReference type="Proteomes" id="UP000249590">
    <property type="component" value="Unassembled WGS sequence"/>
</dbReference>
<gene>
    <name evidence="2" type="ORF">DLJ53_21070</name>
</gene>
<dbReference type="InterPro" id="IPR006311">
    <property type="entry name" value="TAT_signal"/>
</dbReference>
<keyword evidence="3" id="KW-1185">Reference proteome</keyword>
<feature type="compositionally biased region" description="Low complexity" evidence="1">
    <location>
        <begin position="33"/>
        <end position="50"/>
    </location>
</feature>
<protein>
    <submittedName>
        <fullName evidence="2">Twin-arginine translocation pathway signal protein</fullName>
    </submittedName>
</protein>
<feature type="region of interest" description="Disordered" evidence="1">
    <location>
        <begin position="33"/>
        <end position="55"/>
    </location>
</feature>
<dbReference type="PROSITE" id="PS51318">
    <property type="entry name" value="TAT"/>
    <property type="match status" value="1"/>
</dbReference>
<evidence type="ECO:0000256" key="1">
    <source>
        <dbReference type="SAM" id="MobiDB-lite"/>
    </source>
</evidence>
<accession>A0A8B2NNL3</accession>
<proteinExistence type="predicted"/>
<dbReference type="EMBL" id="QHHQ01000004">
    <property type="protein sequence ID" value="RAI00201.1"/>
    <property type="molecule type" value="Genomic_DNA"/>
</dbReference>